<dbReference type="PANTHER" id="PTHR37461:SF1">
    <property type="entry name" value="ANTI-SIGMA-K FACTOR RSKA"/>
    <property type="match status" value="1"/>
</dbReference>
<dbReference type="InterPro" id="IPR018764">
    <property type="entry name" value="RskA_C"/>
</dbReference>
<evidence type="ECO:0000313" key="3">
    <source>
        <dbReference type="EMBL" id="SIS69315.1"/>
    </source>
</evidence>
<gene>
    <name evidence="3" type="ORF">SAMN05421788_101666</name>
</gene>
<accession>A0A173MP11</accession>
<dbReference type="PANTHER" id="PTHR37461">
    <property type="entry name" value="ANTI-SIGMA-K FACTOR RSKA"/>
    <property type="match status" value="1"/>
</dbReference>
<protein>
    <submittedName>
        <fullName evidence="3">Anti-sigma-K factor rskA</fullName>
    </submittedName>
</protein>
<sequence>MDTQAYIQSGVIESYVLGLASAEEAAELLELSRLHPAIQQALDETEIAFEKNAMANASVPDAAIREQLLATLQNDFIPEEGNAAGYKTSLYATTASSTETTNTASVVNIYPWKRITAACIILLAISVAFNYHYYNNYKQSNEKYEALLNDRNTLEASINVYKANMQLIESPATATIKMPGVAGKENSLATLYWNTQTKDVYIIANQLPQAPSGKQYQLWAIVNGKPVDAGVMNCNEGLCKMKNIPTAEAFAITLEKEGGSSSPTLTEMYVLGKVS</sequence>
<dbReference type="Pfam" id="PF10099">
    <property type="entry name" value="RskA_C"/>
    <property type="match status" value="1"/>
</dbReference>
<proteinExistence type="predicted"/>
<evidence type="ECO:0000256" key="1">
    <source>
        <dbReference type="SAM" id="Coils"/>
    </source>
</evidence>
<dbReference type="OrthoDB" id="1420916at2"/>
<organism evidence="3 4">
    <name type="scientific">Filimonas lacunae</name>
    <dbReference type="NCBI Taxonomy" id="477680"/>
    <lineage>
        <taxon>Bacteria</taxon>
        <taxon>Pseudomonadati</taxon>
        <taxon>Bacteroidota</taxon>
        <taxon>Chitinophagia</taxon>
        <taxon>Chitinophagales</taxon>
        <taxon>Chitinophagaceae</taxon>
        <taxon>Filimonas</taxon>
    </lineage>
</organism>
<evidence type="ECO:0000259" key="2">
    <source>
        <dbReference type="Pfam" id="PF10099"/>
    </source>
</evidence>
<dbReference type="Proteomes" id="UP000186917">
    <property type="component" value="Unassembled WGS sequence"/>
</dbReference>
<name>A0A173MP11_9BACT</name>
<feature type="coiled-coil region" evidence="1">
    <location>
        <begin position="137"/>
        <end position="164"/>
    </location>
</feature>
<dbReference type="GO" id="GO:0005886">
    <property type="term" value="C:plasma membrane"/>
    <property type="evidence" value="ECO:0007669"/>
    <property type="project" value="InterPro"/>
</dbReference>
<reference evidence="4" key="1">
    <citation type="submission" date="2017-01" db="EMBL/GenBank/DDBJ databases">
        <authorList>
            <person name="Varghese N."/>
            <person name="Submissions S."/>
        </authorList>
    </citation>
    <scope>NUCLEOTIDE SEQUENCE [LARGE SCALE GENOMIC DNA]</scope>
    <source>
        <strain evidence="4">DSM 21054</strain>
    </source>
</reference>
<dbReference type="GO" id="GO:0006417">
    <property type="term" value="P:regulation of translation"/>
    <property type="evidence" value="ECO:0007669"/>
    <property type="project" value="TreeGrafter"/>
</dbReference>
<dbReference type="RefSeq" id="WP_076375627.1">
    <property type="nucleotide sequence ID" value="NZ_AP017422.1"/>
</dbReference>
<keyword evidence="1" id="KW-0175">Coiled coil</keyword>
<dbReference type="KEGG" id="fln:FLA_5274"/>
<evidence type="ECO:0000313" key="4">
    <source>
        <dbReference type="Proteomes" id="UP000186917"/>
    </source>
</evidence>
<dbReference type="AlphaFoldDB" id="A0A173MP11"/>
<dbReference type="GO" id="GO:0016989">
    <property type="term" value="F:sigma factor antagonist activity"/>
    <property type="evidence" value="ECO:0007669"/>
    <property type="project" value="TreeGrafter"/>
</dbReference>
<keyword evidence="4" id="KW-1185">Reference proteome</keyword>
<dbReference type="EMBL" id="FTOR01000001">
    <property type="protein sequence ID" value="SIS69315.1"/>
    <property type="molecule type" value="Genomic_DNA"/>
</dbReference>
<feature type="domain" description="Anti-sigma K factor RskA C-terminal" evidence="2">
    <location>
        <begin position="117"/>
        <end position="264"/>
    </location>
</feature>
<dbReference type="STRING" id="477680.SAMN05421788_101666"/>
<dbReference type="InterPro" id="IPR051474">
    <property type="entry name" value="Anti-sigma-K/W_factor"/>
</dbReference>